<name>G5HAI6_9BACT</name>
<accession>G5HAI6</accession>
<dbReference type="EMBL" id="ADLD01000013">
    <property type="protein sequence ID" value="EHB91602.1"/>
    <property type="molecule type" value="Genomic_DNA"/>
</dbReference>
<keyword evidence="2" id="KW-1185">Reference proteome</keyword>
<organism evidence="1 2">
    <name type="scientific">Alistipes indistinctus YIT 12060</name>
    <dbReference type="NCBI Taxonomy" id="742725"/>
    <lineage>
        <taxon>Bacteria</taxon>
        <taxon>Pseudomonadati</taxon>
        <taxon>Bacteroidota</taxon>
        <taxon>Bacteroidia</taxon>
        <taxon>Bacteroidales</taxon>
        <taxon>Rikenellaceae</taxon>
        <taxon>Alistipes</taxon>
    </lineage>
</organism>
<comment type="caution">
    <text evidence="1">The sequence shown here is derived from an EMBL/GenBank/DDBJ whole genome shotgun (WGS) entry which is preliminary data.</text>
</comment>
<dbReference type="STRING" id="742725.HMPREF9450_01651"/>
<dbReference type="AlphaFoldDB" id="G5HAI6"/>
<evidence type="ECO:0000313" key="1">
    <source>
        <dbReference type="EMBL" id="EHB91602.1"/>
    </source>
</evidence>
<protein>
    <submittedName>
        <fullName evidence="1">Uncharacterized protein</fullName>
    </submittedName>
</protein>
<proteinExistence type="predicted"/>
<dbReference type="HOGENOM" id="CLU_2476489_0_0_10"/>
<sequence length="87" mass="10051">MFLGIFCWCKSRHFLCQLSLFILFPFQRALHASGTGSVKLHRPVRRELQTQVQEERFDRFLNRGAMAERLDESAADNRSCGMSLCSP</sequence>
<evidence type="ECO:0000313" key="2">
    <source>
        <dbReference type="Proteomes" id="UP000006008"/>
    </source>
</evidence>
<dbReference type="Proteomes" id="UP000006008">
    <property type="component" value="Unassembled WGS sequence"/>
</dbReference>
<reference evidence="1 2" key="1">
    <citation type="submission" date="2011-08" db="EMBL/GenBank/DDBJ databases">
        <title>The Genome Sequence of Alistipes indistinctus YIT 12060.</title>
        <authorList>
            <consortium name="The Broad Institute Genome Sequencing Platform"/>
            <person name="Earl A."/>
            <person name="Ward D."/>
            <person name="Feldgarden M."/>
            <person name="Gevers D."/>
            <person name="Morotomi M."/>
            <person name="Young S.K."/>
            <person name="Zeng Q."/>
            <person name="Gargeya S."/>
            <person name="Fitzgerald M."/>
            <person name="Haas B."/>
            <person name="Abouelleil A."/>
            <person name="Alvarado L."/>
            <person name="Arachchi H.M."/>
            <person name="Berlin A."/>
            <person name="Brown A."/>
            <person name="Chapman S.B."/>
            <person name="Chen Z."/>
            <person name="Dunbar C."/>
            <person name="Freedman E."/>
            <person name="Gearin G."/>
            <person name="Gellesch M."/>
            <person name="Goldberg J."/>
            <person name="Griggs A."/>
            <person name="Gujja S."/>
            <person name="Heiman D."/>
            <person name="Howarth C."/>
            <person name="Larson L."/>
            <person name="Lui A."/>
            <person name="MacDonald P.J.P."/>
            <person name="Montmayeur A."/>
            <person name="Murphy C."/>
            <person name="Neiman D."/>
            <person name="Pearson M."/>
            <person name="Priest M."/>
            <person name="Roberts A."/>
            <person name="Saif S."/>
            <person name="Shea T."/>
            <person name="Shenoy N."/>
            <person name="Sisk P."/>
            <person name="Stolte C."/>
            <person name="Sykes S."/>
            <person name="Wortman J."/>
            <person name="Nusbaum C."/>
            <person name="Birren B."/>
        </authorList>
    </citation>
    <scope>NUCLEOTIDE SEQUENCE [LARGE SCALE GENOMIC DNA]</scope>
    <source>
        <strain evidence="1 2">YIT 12060</strain>
    </source>
</reference>
<gene>
    <name evidence="1" type="ORF">HMPREF9450_01651</name>
</gene>